<dbReference type="Gene3D" id="3.40.630.30">
    <property type="match status" value="1"/>
</dbReference>
<reference evidence="2 3" key="1">
    <citation type="submission" date="2019-01" db="EMBL/GenBank/DDBJ databases">
        <title>Genome sequence of Bacillus glycinifermentans SRCM103574.</title>
        <authorList>
            <person name="Kong H.-J."/>
            <person name="Jeong S.-Y."/>
            <person name="Jeong D.-Y."/>
        </authorList>
    </citation>
    <scope>NUCLEOTIDE SEQUENCE [LARGE SCALE GENOMIC DNA]</scope>
    <source>
        <strain evidence="2 3">SRCM103574</strain>
    </source>
</reference>
<dbReference type="AlphaFoldDB" id="A0AAJ4D3H9"/>
<dbReference type="GO" id="GO:1990189">
    <property type="term" value="F:protein N-terminal-serine acetyltransferase activity"/>
    <property type="evidence" value="ECO:0007669"/>
    <property type="project" value="TreeGrafter"/>
</dbReference>
<name>A0AAJ4D3H9_9BACI</name>
<organism evidence="2 3">
    <name type="scientific">Bacillus glycinifermentans</name>
    <dbReference type="NCBI Taxonomy" id="1664069"/>
    <lineage>
        <taxon>Bacteria</taxon>
        <taxon>Bacillati</taxon>
        <taxon>Bacillota</taxon>
        <taxon>Bacilli</taxon>
        <taxon>Bacillales</taxon>
        <taxon>Bacillaceae</taxon>
        <taxon>Bacillus</taxon>
    </lineage>
</organism>
<dbReference type="SUPFAM" id="SSF55729">
    <property type="entry name" value="Acyl-CoA N-acyltransferases (Nat)"/>
    <property type="match status" value="1"/>
</dbReference>
<dbReference type="Proteomes" id="UP000288675">
    <property type="component" value="Chromosome"/>
</dbReference>
<dbReference type="GO" id="GO:0008999">
    <property type="term" value="F:protein-N-terminal-alanine acetyltransferase activity"/>
    <property type="evidence" value="ECO:0007669"/>
    <property type="project" value="TreeGrafter"/>
</dbReference>
<dbReference type="InterPro" id="IPR016181">
    <property type="entry name" value="Acyl_CoA_acyltransferase"/>
</dbReference>
<dbReference type="PROSITE" id="PS51186">
    <property type="entry name" value="GNAT"/>
    <property type="match status" value="1"/>
</dbReference>
<dbReference type="RefSeq" id="WP_046129794.1">
    <property type="nucleotide sequence ID" value="NZ_CP035232.1"/>
</dbReference>
<accession>A0AAJ4D3H9</accession>
<dbReference type="KEGG" id="bgy:BGLY_2773"/>
<dbReference type="GO" id="GO:0005737">
    <property type="term" value="C:cytoplasm"/>
    <property type="evidence" value="ECO:0007669"/>
    <property type="project" value="TreeGrafter"/>
</dbReference>
<dbReference type="InterPro" id="IPR000182">
    <property type="entry name" value="GNAT_dom"/>
</dbReference>
<dbReference type="PANTHER" id="PTHR43441">
    <property type="entry name" value="RIBOSOMAL-PROTEIN-SERINE ACETYLTRANSFERASE"/>
    <property type="match status" value="1"/>
</dbReference>
<dbReference type="EMBL" id="CP035232">
    <property type="protein sequence ID" value="QAT65907.1"/>
    <property type="molecule type" value="Genomic_DNA"/>
</dbReference>
<evidence type="ECO:0000259" key="1">
    <source>
        <dbReference type="PROSITE" id="PS51186"/>
    </source>
</evidence>
<dbReference type="PANTHER" id="PTHR43441:SF3">
    <property type="entry name" value="ACETYLTRANSFERASE"/>
    <property type="match status" value="1"/>
</dbReference>
<feature type="domain" description="N-acetyltransferase" evidence="1">
    <location>
        <begin position="17"/>
        <end position="183"/>
    </location>
</feature>
<dbReference type="GeneID" id="82853785"/>
<gene>
    <name evidence="2" type="ORF">EQZ20_14015</name>
</gene>
<protein>
    <submittedName>
        <fullName evidence="2">N-acetyltransferase</fullName>
    </submittedName>
</protein>
<dbReference type="InterPro" id="IPR051908">
    <property type="entry name" value="Ribosomal_N-acetyltransferase"/>
</dbReference>
<evidence type="ECO:0000313" key="3">
    <source>
        <dbReference type="Proteomes" id="UP000288675"/>
    </source>
</evidence>
<proteinExistence type="predicted"/>
<sequence length="186" mass="21426">MNPILLDFPDSFQTGRLLVRAPKAGDGKAVCDAIRTSLAELKPWMPFAREEPKEDEVEINIRRAQADFILRKDLRMHIFHRETGRFVGSTGLHRMNWEARRFEIGYWCSTAHAGQGYMTEAIQGLIDFARRHLGAKRLEICCDSLNLKSRKMAERLGFELEAVLRSDDLSNDRSEYRDTCLYAAVF</sequence>
<dbReference type="Pfam" id="PF13302">
    <property type="entry name" value="Acetyltransf_3"/>
    <property type="match status" value="1"/>
</dbReference>
<evidence type="ECO:0000313" key="2">
    <source>
        <dbReference type="EMBL" id="QAT65907.1"/>
    </source>
</evidence>